<proteinExistence type="predicted"/>
<evidence type="ECO:0000313" key="1">
    <source>
        <dbReference type="EMBL" id="GAK46197.1"/>
    </source>
</evidence>
<reference evidence="1 2" key="1">
    <citation type="submission" date="2014-07" db="EMBL/GenBank/DDBJ databases">
        <title>Tepidicaulis marinum gen. nov., sp. nov., a novel marine bacterium denitrifying nitrate to nitrous oxide strictly under microaerobic conditions.</title>
        <authorList>
            <person name="Takeuchi M."/>
            <person name="Yamagishi T."/>
            <person name="Kamagata Y."/>
            <person name="Oshima K."/>
            <person name="Hattori M."/>
            <person name="Katayama T."/>
            <person name="Hanada S."/>
            <person name="Tamaki H."/>
            <person name="Marumo K."/>
            <person name="Maeda H."/>
            <person name="Nedachi M."/>
            <person name="Iwasaki W."/>
            <person name="Suwa Y."/>
            <person name="Sakata S."/>
        </authorList>
    </citation>
    <scope>NUCLEOTIDE SEQUENCE [LARGE SCALE GENOMIC DNA]</scope>
    <source>
        <strain evidence="1 2">MA2</strain>
    </source>
</reference>
<accession>A0A081BDS9</accession>
<name>A0A081BDS9_9HYPH</name>
<evidence type="ECO:0000313" key="2">
    <source>
        <dbReference type="Proteomes" id="UP000028702"/>
    </source>
</evidence>
<comment type="caution">
    <text evidence="1">The sequence shown here is derived from an EMBL/GenBank/DDBJ whole genome shotgun (WGS) entry which is preliminary data.</text>
</comment>
<organism evidence="1 2">
    <name type="scientific">Tepidicaulis marinus</name>
    <dbReference type="NCBI Taxonomy" id="1333998"/>
    <lineage>
        <taxon>Bacteria</taxon>
        <taxon>Pseudomonadati</taxon>
        <taxon>Pseudomonadota</taxon>
        <taxon>Alphaproteobacteria</taxon>
        <taxon>Hyphomicrobiales</taxon>
        <taxon>Parvibaculaceae</taxon>
        <taxon>Tepidicaulis</taxon>
    </lineage>
</organism>
<gene>
    <name evidence="1" type="ORF">M2A_2696</name>
</gene>
<dbReference type="Proteomes" id="UP000028702">
    <property type="component" value="Unassembled WGS sequence"/>
</dbReference>
<dbReference type="STRING" id="1333998.M2A_2696"/>
<evidence type="ECO:0008006" key="3">
    <source>
        <dbReference type="Google" id="ProtNLM"/>
    </source>
</evidence>
<protein>
    <recommendedName>
        <fullName evidence="3">PAS domain-containing protein</fullName>
    </recommendedName>
</protein>
<dbReference type="eggNOG" id="COG5388">
    <property type="taxonomic scope" value="Bacteria"/>
</dbReference>
<dbReference type="AlphaFoldDB" id="A0A081BDS9"/>
<sequence>MRGDVDRSQASLDFEAMWRAIPKSGLVPFLRDFVPEKVPAFLSEMVIIEVNPERPPYLRVRLAGTALNERARFEMTGTDYASYLPAEYRQGAIDSADLMVNFPCGLWQLMPVHYDTGVSRLLEITCFPLLGGAGRKPMLMTFGQDLGFLGGDMAQPPEGKLTVDTSMDYAYIDIGAGVPPKEAPGLTGEISGH</sequence>
<keyword evidence="2" id="KW-1185">Reference proteome</keyword>
<dbReference type="EMBL" id="BBIO01000016">
    <property type="protein sequence ID" value="GAK46197.1"/>
    <property type="molecule type" value="Genomic_DNA"/>
</dbReference>